<name>A0A0A7EHY9_9GAMM</name>
<dbReference type="SMART" id="SM01080">
    <property type="entry name" value="CHASE2"/>
    <property type="match status" value="1"/>
</dbReference>
<dbReference type="Pfam" id="PF00211">
    <property type="entry name" value="Guanylate_cyc"/>
    <property type="match status" value="1"/>
</dbReference>
<dbReference type="SUPFAM" id="SSF55073">
    <property type="entry name" value="Nucleotide cyclase"/>
    <property type="match status" value="1"/>
</dbReference>
<dbReference type="InterPro" id="IPR007890">
    <property type="entry name" value="CHASE2"/>
</dbReference>
<dbReference type="InterPro" id="IPR001054">
    <property type="entry name" value="A/G_cyclase"/>
</dbReference>
<dbReference type="eggNOG" id="COG4252">
    <property type="taxonomic scope" value="Bacteria"/>
</dbReference>
<evidence type="ECO:0000313" key="4">
    <source>
        <dbReference type="Proteomes" id="UP000030341"/>
    </source>
</evidence>
<dbReference type="GO" id="GO:0035556">
    <property type="term" value="P:intracellular signal transduction"/>
    <property type="evidence" value="ECO:0007669"/>
    <property type="project" value="InterPro"/>
</dbReference>
<dbReference type="AlphaFoldDB" id="A0A0A7EHY9"/>
<feature type="transmembrane region" description="Helical" evidence="1">
    <location>
        <begin position="303"/>
        <end position="325"/>
    </location>
</feature>
<dbReference type="KEGG" id="pseo:OM33_11260"/>
<dbReference type="InterPro" id="IPR029787">
    <property type="entry name" value="Nucleotide_cyclase"/>
</dbReference>
<evidence type="ECO:0000313" key="3">
    <source>
        <dbReference type="EMBL" id="AIY65666.1"/>
    </source>
</evidence>
<organism evidence="3 4">
    <name type="scientific">Pseudoalteromonas piratica</name>
    <dbReference type="NCBI Taxonomy" id="1348114"/>
    <lineage>
        <taxon>Bacteria</taxon>
        <taxon>Pseudomonadati</taxon>
        <taxon>Pseudomonadota</taxon>
        <taxon>Gammaproteobacteria</taxon>
        <taxon>Alteromonadales</taxon>
        <taxon>Pseudoalteromonadaceae</taxon>
        <taxon>Pseudoalteromonas</taxon>
    </lineage>
</organism>
<sequence length="572" mass="64736">MLVFIIWLFCFFFHLGQSFDNALFDLREKSEIDKRIPPTELIVVTIDDKSLDAMKRFAGRWPWPRSVHAELIEGLNTYSPQAIAFDVLFNEPDVYRPDDDLYFAQVVEDADNIYLALLGLEYHNQSVKNHYPLALFPFLKQLNSQQMGSVNVLRQDDAVVRQYYSKVWINDQAFLSLGAKISDFAMSDDTPIKLQWQNTSAFEIYSYVDIFNAVATEDAQFLTRFRDKRILIGATAAGLFDEVSTPISNSAPGVFVIANAAANYLNGTFYISVSDWLIISTAFLLIMCVSSIYFYNTSLVIQFSVSCVVLVLALVLVWYIYLLLAPYSLDLPVATLSLSAVLALLLQFLMQSYVQYREKQFANKLFGRFLDPNVVKNLLDHQNLAQFGSSEIVEVTVLFSDIRNFTSLSEKHDVSEVVALLNDYLSMQVATIFKHNGTLDKFIGDAVMAFWGAPLQTNNHAEQAVLAALEMEQNLIHFRATLPNKYQSLDIGIGIHSGKVLCGFIGTEQRLDYTVLGDTVNLASRVEGLTKTHNRILVTQQTAQRTKLNYQFVDKVLVKGREQPVELLTPER</sequence>
<dbReference type="EMBL" id="CP009888">
    <property type="protein sequence ID" value="AIY65666.1"/>
    <property type="molecule type" value="Genomic_DNA"/>
</dbReference>
<dbReference type="GO" id="GO:0004016">
    <property type="term" value="F:adenylate cyclase activity"/>
    <property type="evidence" value="ECO:0007669"/>
    <property type="project" value="UniProtKB-ARBA"/>
</dbReference>
<keyword evidence="1" id="KW-0472">Membrane</keyword>
<feature type="domain" description="Guanylate cyclase" evidence="2">
    <location>
        <begin position="396"/>
        <end position="527"/>
    </location>
</feature>
<evidence type="ECO:0000259" key="2">
    <source>
        <dbReference type="PROSITE" id="PS50125"/>
    </source>
</evidence>
<evidence type="ECO:0000256" key="1">
    <source>
        <dbReference type="SAM" id="Phobius"/>
    </source>
</evidence>
<dbReference type="STRING" id="1348114.OM33_11260"/>
<accession>A0A0A7EHY9</accession>
<dbReference type="CDD" id="cd07302">
    <property type="entry name" value="CHD"/>
    <property type="match status" value="1"/>
</dbReference>
<dbReference type="PANTHER" id="PTHR43081">
    <property type="entry name" value="ADENYLATE CYCLASE, TERMINAL-DIFFERENTIATION SPECIFIC-RELATED"/>
    <property type="match status" value="1"/>
</dbReference>
<dbReference type="PANTHER" id="PTHR43081:SF1">
    <property type="entry name" value="ADENYLATE CYCLASE, TERMINAL-DIFFERENTIATION SPECIFIC"/>
    <property type="match status" value="1"/>
</dbReference>
<dbReference type="GO" id="GO:0006171">
    <property type="term" value="P:cAMP biosynthetic process"/>
    <property type="evidence" value="ECO:0007669"/>
    <property type="project" value="TreeGrafter"/>
</dbReference>
<dbReference type="Pfam" id="PF05226">
    <property type="entry name" value="CHASE2"/>
    <property type="match status" value="1"/>
</dbReference>
<keyword evidence="1" id="KW-1133">Transmembrane helix</keyword>
<feature type="transmembrane region" description="Helical" evidence="1">
    <location>
        <begin position="331"/>
        <end position="350"/>
    </location>
</feature>
<keyword evidence="4" id="KW-1185">Reference proteome</keyword>
<dbReference type="Gene3D" id="3.30.70.1230">
    <property type="entry name" value="Nucleotide cyclase"/>
    <property type="match status" value="1"/>
</dbReference>
<feature type="transmembrane region" description="Helical" evidence="1">
    <location>
        <begin position="276"/>
        <end position="296"/>
    </location>
</feature>
<dbReference type="HOGENOM" id="CLU_000445_85_1_6"/>
<dbReference type="SMART" id="SM00044">
    <property type="entry name" value="CYCc"/>
    <property type="match status" value="1"/>
</dbReference>
<gene>
    <name evidence="3" type="ORF">OM33_11260</name>
</gene>
<dbReference type="InterPro" id="IPR050697">
    <property type="entry name" value="Adenylyl/Guanylyl_Cyclase_3/4"/>
</dbReference>
<protein>
    <recommendedName>
        <fullName evidence="2">Guanylate cyclase domain-containing protein</fullName>
    </recommendedName>
</protein>
<dbReference type="eggNOG" id="COG2114">
    <property type="taxonomic scope" value="Bacteria"/>
</dbReference>
<proteinExistence type="predicted"/>
<keyword evidence="1" id="KW-0812">Transmembrane</keyword>
<dbReference type="PROSITE" id="PS50125">
    <property type="entry name" value="GUANYLATE_CYCLASE_2"/>
    <property type="match status" value="1"/>
</dbReference>
<reference evidence="3 4" key="1">
    <citation type="submission" date="2014-11" db="EMBL/GenBank/DDBJ databases">
        <title>Complete Genome Sequence of Pseudoalteromonas sp. Strain OCN003 Isolated from Kaneohe Bay, Oahu, Hawaii.</title>
        <authorList>
            <person name="Beurmann S."/>
            <person name="Videau P."/>
            <person name="Ushijima B."/>
            <person name="Smith A.M."/>
            <person name="Aeby G.S."/>
            <person name="Callahan S.M."/>
            <person name="Belcaid M."/>
        </authorList>
    </citation>
    <scope>NUCLEOTIDE SEQUENCE [LARGE SCALE GENOMIC DNA]</scope>
    <source>
        <strain evidence="3 4">OCN003</strain>
    </source>
</reference>
<dbReference type="Proteomes" id="UP000030341">
    <property type="component" value="Chromosome 1"/>
</dbReference>